<dbReference type="PANTHER" id="PTHR30109:SF6">
    <property type="entry name" value="ACETYL-COA DECARBONYLASE_SYNTHASE COMPLEX SUBUNIT ALPHA"/>
    <property type="match status" value="1"/>
</dbReference>
<dbReference type="OrthoDB" id="1673873at2"/>
<comment type="caution">
    <text evidence="5">The sequence shown here is derived from an EMBL/GenBank/DDBJ whole genome shotgun (WGS) entry which is preliminary data.</text>
</comment>
<keyword evidence="3" id="KW-0408">Iron</keyword>
<dbReference type="GO" id="GO:0051536">
    <property type="term" value="F:iron-sulfur cluster binding"/>
    <property type="evidence" value="ECO:0007669"/>
    <property type="project" value="UniProtKB-KW"/>
</dbReference>
<keyword evidence="1" id="KW-0533">Nickel</keyword>
<keyword evidence="6" id="KW-1185">Reference proteome</keyword>
<dbReference type="GO" id="GO:0050418">
    <property type="term" value="F:hydroxylamine reductase activity"/>
    <property type="evidence" value="ECO:0007669"/>
    <property type="project" value="TreeGrafter"/>
</dbReference>
<proteinExistence type="predicted"/>
<evidence type="ECO:0000256" key="1">
    <source>
        <dbReference type="ARBA" id="ARBA00022596"/>
    </source>
</evidence>
<protein>
    <recommendedName>
        <fullName evidence="7">Carbon monoxide dehydrogenase</fullName>
    </recommendedName>
</protein>
<evidence type="ECO:0000256" key="3">
    <source>
        <dbReference type="ARBA" id="ARBA00023004"/>
    </source>
</evidence>
<dbReference type="STRING" id="1794912.AXX12_15160"/>
<reference evidence="5 6" key="1">
    <citation type="submission" date="2016-02" db="EMBL/GenBank/DDBJ databases">
        <title>Anaerosporomusa subterraneum gen. nov., sp. nov., a spore-forming obligate anaerobe isolated from saprolite.</title>
        <authorList>
            <person name="Choi J.K."/>
            <person name="Shah M."/>
            <person name="Yee N."/>
        </authorList>
    </citation>
    <scope>NUCLEOTIDE SEQUENCE [LARGE SCALE GENOMIC DNA]</scope>
    <source>
        <strain evidence="5 6">RU4</strain>
    </source>
</reference>
<dbReference type="Gene3D" id="3.40.50.2030">
    <property type="match status" value="2"/>
</dbReference>
<evidence type="ECO:0000256" key="4">
    <source>
        <dbReference type="ARBA" id="ARBA00023014"/>
    </source>
</evidence>
<accession>A0A154BN20</accession>
<dbReference type="AlphaFoldDB" id="A0A154BN20"/>
<dbReference type="SUPFAM" id="SSF56821">
    <property type="entry name" value="Prismane protein-like"/>
    <property type="match status" value="1"/>
</dbReference>
<dbReference type="PANTHER" id="PTHR30109">
    <property type="entry name" value="HYDROXYLAMINE REDUCTASE"/>
    <property type="match status" value="1"/>
</dbReference>
<evidence type="ECO:0000313" key="6">
    <source>
        <dbReference type="Proteomes" id="UP000076268"/>
    </source>
</evidence>
<dbReference type="InterPro" id="IPR004137">
    <property type="entry name" value="HCP/CODH"/>
</dbReference>
<dbReference type="InterPro" id="IPR016099">
    <property type="entry name" value="Prismane-like_a/b-sand"/>
</dbReference>
<name>A0A154BN20_ANASB</name>
<gene>
    <name evidence="5" type="ORF">AXX12_15160</name>
</gene>
<evidence type="ECO:0000256" key="2">
    <source>
        <dbReference type="ARBA" id="ARBA00022723"/>
    </source>
</evidence>
<organism evidence="5 6">
    <name type="scientific">Anaerosporomusa subterranea</name>
    <dbReference type="NCBI Taxonomy" id="1794912"/>
    <lineage>
        <taxon>Bacteria</taxon>
        <taxon>Bacillati</taxon>
        <taxon>Bacillota</taxon>
        <taxon>Negativicutes</taxon>
        <taxon>Acetonemataceae</taxon>
        <taxon>Anaerosporomusa</taxon>
    </lineage>
</organism>
<dbReference type="Pfam" id="PF03063">
    <property type="entry name" value="Prismane"/>
    <property type="match status" value="1"/>
</dbReference>
<dbReference type="InterPro" id="IPR011254">
    <property type="entry name" value="Prismane-like_sf"/>
</dbReference>
<dbReference type="Proteomes" id="UP000076268">
    <property type="component" value="Unassembled WGS sequence"/>
</dbReference>
<dbReference type="GO" id="GO:0046872">
    <property type="term" value="F:metal ion binding"/>
    <property type="evidence" value="ECO:0007669"/>
    <property type="project" value="UniProtKB-KW"/>
</dbReference>
<dbReference type="EMBL" id="LSGP01000026">
    <property type="protein sequence ID" value="KYZ74918.1"/>
    <property type="molecule type" value="Genomic_DNA"/>
</dbReference>
<evidence type="ECO:0000313" key="5">
    <source>
        <dbReference type="EMBL" id="KYZ74918.1"/>
    </source>
</evidence>
<dbReference type="GO" id="GO:0004601">
    <property type="term" value="F:peroxidase activity"/>
    <property type="evidence" value="ECO:0007669"/>
    <property type="project" value="TreeGrafter"/>
</dbReference>
<dbReference type="RefSeq" id="WP_066245385.1">
    <property type="nucleotide sequence ID" value="NZ_LSGP01000026.1"/>
</dbReference>
<evidence type="ECO:0008006" key="7">
    <source>
        <dbReference type="Google" id="ProtNLM"/>
    </source>
</evidence>
<keyword evidence="2" id="KW-0479">Metal-binding</keyword>
<sequence>MKEIRKKSADAAVNKLIVKAHRSQTDLAWDRADAMQPQCGFGRIGICCTDCYEGPCRVNPFDENEQYSICGRNQQDLTAGFFLKKAVSGAAALVNLAEEFGAVTEKVVLKSVLQNSDTMVAPTDYTKRYAEIGDTVVQALSAINGIKGREQSSVTAANLGVLQANSINILLHGHIPPRVTSLLTAAAMKQSDPVNLIGMCGGEASGSTPLPVVTNYDSQETPLLSGAVDLLVVGDQCVMPAVITLAGRMGVAVVGASTLTDSEAADQALLKAAAGFTRRAGKVVDIPDYKIEMAVSGHASFAPTLTALAKGYAKGVVNGIVYLGGCGSIVNTQDAAIVKLAKNLSEDGYFVVTAGCAGVALAKANMCQAGASEVWKAVLPEEVSPVLYVGSCHDAGEFLLIARAAADQGLPVFAIMPEITHSKPLATAIGFLAQGITTYVEISEAAYVPAITLQGQLLPLSEWGHLPQALAETAAAAK</sequence>
<keyword evidence="4" id="KW-0411">Iron-sulfur</keyword>
<dbReference type="GO" id="GO:0042542">
    <property type="term" value="P:response to hydrogen peroxide"/>
    <property type="evidence" value="ECO:0007669"/>
    <property type="project" value="TreeGrafter"/>
</dbReference>